<feature type="transmembrane region" description="Helical" evidence="11">
    <location>
        <begin position="27"/>
        <end position="48"/>
    </location>
</feature>
<dbReference type="InterPro" id="IPR038072">
    <property type="entry name" value="GspK_central_sf"/>
</dbReference>
<evidence type="ECO:0000256" key="2">
    <source>
        <dbReference type="ARBA" id="ARBA00007246"/>
    </source>
</evidence>
<comment type="subcellular location">
    <subcellularLocation>
        <location evidence="1 10">Cell inner membrane</location>
    </subcellularLocation>
</comment>
<name>A0A3M6Q5D1_9BURK</name>
<evidence type="ECO:0000256" key="11">
    <source>
        <dbReference type="SAM" id="Phobius"/>
    </source>
</evidence>
<evidence type="ECO:0000313" key="14">
    <source>
        <dbReference type="Proteomes" id="UP000267521"/>
    </source>
</evidence>
<evidence type="ECO:0000256" key="10">
    <source>
        <dbReference type="PIRNR" id="PIRNR002786"/>
    </source>
</evidence>
<proteinExistence type="inferred from homology"/>
<evidence type="ECO:0000256" key="3">
    <source>
        <dbReference type="ARBA" id="ARBA00022448"/>
    </source>
</evidence>
<evidence type="ECO:0000256" key="4">
    <source>
        <dbReference type="ARBA" id="ARBA00022475"/>
    </source>
</evidence>
<comment type="caution">
    <text evidence="13">The sequence shown here is derived from an EMBL/GenBank/DDBJ whole genome shotgun (WGS) entry which is preliminary data.</text>
</comment>
<comment type="similarity">
    <text evidence="2 10">Belongs to the GSP K family.</text>
</comment>
<dbReference type="InterPro" id="IPR005628">
    <property type="entry name" value="GspK"/>
</dbReference>
<organism evidence="13 14">
    <name type="scientific">Allofranklinella schreckenbergeri</name>
    <dbReference type="NCBI Taxonomy" id="1076744"/>
    <lineage>
        <taxon>Bacteria</taxon>
        <taxon>Pseudomonadati</taxon>
        <taxon>Pseudomonadota</taxon>
        <taxon>Betaproteobacteria</taxon>
        <taxon>Burkholderiales</taxon>
        <taxon>Comamonadaceae</taxon>
        <taxon>Allofranklinella</taxon>
    </lineage>
</organism>
<evidence type="ECO:0000256" key="7">
    <source>
        <dbReference type="ARBA" id="ARBA00022927"/>
    </source>
</evidence>
<dbReference type="GO" id="GO:0005886">
    <property type="term" value="C:plasma membrane"/>
    <property type="evidence" value="ECO:0007669"/>
    <property type="project" value="UniProtKB-SubCell"/>
</dbReference>
<dbReference type="InterPro" id="IPR049031">
    <property type="entry name" value="T2SSK_SAM-like_1st"/>
</dbReference>
<evidence type="ECO:0000259" key="12">
    <source>
        <dbReference type="Pfam" id="PF21687"/>
    </source>
</evidence>
<keyword evidence="4 10" id="KW-1003">Cell membrane</keyword>
<evidence type="ECO:0000313" key="13">
    <source>
        <dbReference type="EMBL" id="RMW97631.1"/>
    </source>
</evidence>
<feature type="domain" description="T2SS protein K first SAM-like" evidence="12">
    <location>
        <begin position="143"/>
        <end position="228"/>
    </location>
</feature>
<evidence type="ECO:0000256" key="9">
    <source>
        <dbReference type="ARBA" id="ARBA00023136"/>
    </source>
</evidence>
<sequence length="345" mass="37091">MIAMPTAPFVIAPPAAASAAPRPQRGVALLLAMLIVALVASLAASASWQQWRSAQAEADERAQAQVHWLVRGALDWSKIILRIDATDDRRKAQQADHLDEPWTVPLAESKLGAFLSAERNIATDANADLGQAYFSGGMLDLDGRLNLSNLIRHQAIDPAALAQWQRLFEALGLGGDLAQQVAQKYLDATRRDLDAPVPLAPRCIEQLGWLGLSAEHIALLRPHATILPGRTRLNLNTASARVLAAALPPQAGAATAEKLAAVRMKPFTSLADAQAFMPEGVQLDANLFGVASQYFLVAGRLRIDELEIQDQFLVERQGQTLQTLGRACPVPPGTPLEALMQASPQ</sequence>
<dbReference type="Proteomes" id="UP000267521">
    <property type="component" value="Unassembled WGS sequence"/>
</dbReference>
<protein>
    <recommendedName>
        <fullName evidence="10">Type II secretion system protein K</fullName>
    </recommendedName>
</protein>
<dbReference type="Pfam" id="PF21687">
    <property type="entry name" value="T2SSK_1st"/>
    <property type="match status" value="1"/>
</dbReference>
<gene>
    <name evidence="13" type="ORF">EBQ26_08175</name>
</gene>
<keyword evidence="9 10" id="KW-0472">Membrane</keyword>
<keyword evidence="7" id="KW-0653">Protein transport</keyword>
<keyword evidence="8 11" id="KW-1133">Transmembrane helix</keyword>
<reference evidence="13 14" key="1">
    <citation type="submission" date="2018-10" db="EMBL/GenBank/DDBJ databases">
        <title>Comamonadaceae CDC group NO-1 genome sequencing and assembly.</title>
        <authorList>
            <person name="Bernier A.-M."/>
            <person name="Bernard K."/>
        </authorList>
    </citation>
    <scope>NUCLEOTIDE SEQUENCE [LARGE SCALE GENOMIC DNA]</scope>
    <source>
        <strain evidence="13 14">NML970147</strain>
    </source>
</reference>
<dbReference type="EMBL" id="RDQM01000009">
    <property type="protein sequence ID" value="RMW97631.1"/>
    <property type="molecule type" value="Genomic_DNA"/>
</dbReference>
<evidence type="ECO:0000256" key="8">
    <source>
        <dbReference type="ARBA" id="ARBA00022989"/>
    </source>
</evidence>
<evidence type="ECO:0000256" key="1">
    <source>
        <dbReference type="ARBA" id="ARBA00004533"/>
    </source>
</evidence>
<evidence type="ECO:0000256" key="6">
    <source>
        <dbReference type="ARBA" id="ARBA00022692"/>
    </source>
</evidence>
<keyword evidence="6 11" id="KW-0812">Transmembrane</keyword>
<dbReference type="PIRSF" id="PIRSF002786">
    <property type="entry name" value="XcpX"/>
    <property type="match status" value="1"/>
</dbReference>
<dbReference type="SUPFAM" id="SSF158544">
    <property type="entry name" value="GspK insert domain-like"/>
    <property type="match status" value="1"/>
</dbReference>
<dbReference type="AlphaFoldDB" id="A0A3M6Q5D1"/>
<keyword evidence="3 10" id="KW-0813">Transport</keyword>
<evidence type="ECO:0000256" key="5">
    <source>
        <dbReference type="ARBA" id="ARBA00022519"/>
    </source>
</evidence>
<keyword evidence="5 10" id="KW-0997">Cell inner membrane</keyword>
<dbReference type="PANTHER" id="PTHR38831">
    <property type="entry name" value="TYPE II SECRETION SYSTEM PROTEIN K"/>
    <property type="match status" value="1"/>
</dbReference>
<accession>A0A3M6Q5D1</accession>
<dbReference type="GO" id="GO:0009306">
    <property type="term" value="P:protein secretion"/>
    <property type="evidence" value="ECO:0007669"/>
    <property type="project" value="InterPro"/>
</dbReference>
<dbReference type="NCBIfam" id="NF037980">
    <property type="entry name" value="T2SS_GspK"/>
    <property type="match status" value="1"/>
</dbReference>
<dbReference type="PANTHER" id="PTHR38831:SF1">
    <property type="entry name" value="TYPE II SECRETION SYSTEM PROTEIN K-RELATED"/>
    <property type="match status" value="1"/>
</dbReference>